<evidence type="ECO:0000313" key="10">
    <source>
        <dbReference type="Proteomes" id="UP001302126"/>
    </source>
</evidence>
<dbReference type="InterPro" id="IPR036864">
    <property type="entry name" value="Zn2-C6_fun-type_DNA-bd_sf"/>
</dbReference>
<keyword evidence="4" id="KW-0238">DNA-binding</keyword>
<evidence type="ECO:0000256" key="3">
    <source>
        <dbReference type="ARBA" id="ARBA00023015"/>
    </source>
</evidence>
<evidence type="ECO:0000256" key="1">
    <source>
        <dbReference type="ARBA" id="ARBA00004123"/>
    </source>
</evidence>
<dbReference type="PANTHER" id="PTHR47338">
    <property type="entry name" value="ZN(II)2CYS6 TRANSCRIPTION FACTOR (EUROFUNG)-RELATED"/>
    <property type="match status" value="1"/>
</dbReference>
<dbReference type="PROSITE" id="PS50048">
    <property type="entry name" value="ZN2_CY6_FUNGAL_2"/>
    <property type="match status" value="1"/>
</dbReference>
<feature type="domain" description="Zn(2)-C6 fungal-type" evidence="8">
    <location>
        <begin position="23"/>
        <end position="53"/>
    </location>
</feature>
<protein>
    <submittedName>
        <fullName evidence="9">Pyrimidine pathway regulatory protein 1</fullName>
    </submittedName>
</protein>
<keyword evidence="3" id="KW-0805">Transcription regulation</keyword>
<dbReference type="InterPro" id="IPR001138">
    <property type="entry name" value="Zn2Cys6_DnaBD"/>
</dbReference>
<dbReference type="CDD" id="cd12148">
    <property type="entry name" value="fungal_TF_MHR"/>
    <property type="match status" value="1"/>
</dbReference>
<dbReference type="Pfam" id="PF00172">
    <property type="entry name" value="Zn_clus"/>
    <property type="match status" value="1"/>
</dbReference>
<evidence type="ECO:0000256" key="7">
    <source>
        <dbReference type="SAM" id="MobiDB-lite"/>
    </source>
</evidence>
<dbReference type="EMBL" id="MU864478">
    <property type="protein sequence ID" value="KAK4184686.1"/>
    <property type="molecule type" value="Genomic_DNA"/>
</dbReference>
<dbReference type="SUPFAM" id="SSF57701">
    <property type="entry name" value="Zn2/Cys6 DNA-binding domain"/>
    <property type="match status" value="1"/>
</dbReference>
<dbReference type="GO" id="GO:0006351">
    <property type="term" value="P:DNA-templated transcription"/>
    <property type="evidence" value="ECO:0007669"/>
    <property type="project" value="InterPro"/>
</dbReference>
<dbReference type="PROSITE" id="PS00463">
    <property type="entry name" value="ZN2_CY6_FUNGAL_1"/>
    <property type="match status" value="1"/>
</dbReference>
<evidence type="ECO:0000256" key="4">
    <source>
        <dbReference type="ARBA" id="ARBA00023125"/>
    </source>
</evidence>
<dbReference type="CDD" id="cd00067">
    <property type="entry name" value="GAL4"/>
    <property type="match status" value="1"/>
</dbReference>
<sequence>MAVARRTRATNSTDRPRQLPGSACEECRKRRVRCDRQKPQCGTCAETGVSCQFSTVRLARGPKKGELKALRSRVVAIERRLSLEHPIGELEGQAIEPPTTASIIDASIEFSQFPSPSCQRSPSWDDVLCAQMAPMTPASMPPSFAAFRFPSPSPPSPKSHALVDDLMREDLDQLYFERVHPTVPIFNQTRYISRSRQLHTADVPKHLLCLQSSMWTLAMAFSSQFDGIRNLVYRETRQTLEALDMEEVDMGSVRVEHVQAYLLLAFYEFARCQYRCAWITAGRAFRLVQLAKLHLLDSGEHAARDEDPISREEKRRTFWVAYCLDHLLSIRNRCPLTLVEGICTRLPSPDLAFQSGHPIDGYFVDEAITSGDRLLSPLAESAILVTICGPALSQRCRSYGDTFLDFSMKQDWLSGMVTSLSVSSSGISGGADSMQFFALMMAHHFRITMCEIVESMRAENRCHFDLFAYQTQAIQAASEIARLAKTHEHLGFVKAHIFLPWAISSAASRLMTHSTQCLVDMELLSTTMGNHPPGTDRVRDSVMEGELQYCMDALRKMQRHNNLARDHLSILESTDFALRG</sequence>
<evidence type="ECO:0000256" key="5">
    <source>
        <dbReference type="ARBA" id="ARBA00023163"/>
    </source>
</evidence>
<dbReference type="SMART" id="SM00066">
    <property type="entry name" value="GAL4"/>
    <property type="match status" value="1"/>
</dbReference>
<keyword evidence="6" id="KW-0539">Nucleus</keyword>
<keyword evidence="5" id="KW-0804">Transcription</keyword>
<reference evidence="9" key="1">
    <citation type="journal article" date="2023" name="Mol. Phylogenet. Evol.">
        <title>Genome-scale phylogeny and comparative genomics of the fungal order Sordariales.</title>
        <authorList>
            <person name="Hensen N."/>
            <person name="Bonometti L."/>
            <person name="Westerberg I."/>
            <person name="Brannstrom I.O."/>
            <person name="Guillou S."/>
            <person name="Cros-Aarteil S."/>
            <person name="Calhoun S."/>
            <person name="Haridas S."/>
            <person name="Kuo A."/>
            <person name="Mondo S."/>
            <person name="Pangilinan J."/>
            <person name="Riley R."/>
            <person name="LaButti K."/>
            <person name="Andreopoulos B."/>
            <person name="Lipzen A."/>
            <person name="Chen C."/>
            <person name="Yan M."/>
            <person name="Daum C."/>
            <person name="Ng V."/>
            <person name="Clum A."/>
            <person name="Steindorff A."/>
            <person name="Ohm R.A."/>
            <person name="Martin F."/>
            <person name="Silar P."/>
            <person name="Natvig D.O."/>
            <person name="Lalanne C."/>
            <person name="Gautier V."/>
            <person name="Ament-Velasquez S.L."/>
            <person name="Kruys A."/>
            <person name="Hutchinson M.I."/>
            <person name="Powell A.J."/>
            <person name="Barry K."/>
            <person name="Miller A.N."/>
            <person name="Grigoriev I.V."/>
            <person name="Debuchy R."/>
            <person name="Gladieux P."/>
            <person name="Hiltunen Thoren M."/>
            <person name="Johannesson H."/>
        </authorList>
    </citation>
    <scope>NUCLEOTIDE SEQUENCE</scope>
    <source>
        <strain evidence="9">PSN309</strain>
    </source>
</reference>
<feature type="region of interest" description="Disordered" evidence="7">
    <location>
        <begin position="1"/>
        <end position="21"/>
    </location>
</feature>
<dbReference type="GO" id="GO:0000981">
    <property type="term" value="F:DNA-binding transcription factor activity, RNA polymerase II-specific"/>
    <property type="evidence" value="ECO:0007669"/>
    <property type="project" value="InterPro"/>
</dbReference>
<dbReference type="InterPro" id="IPR007219">
    <property type="entry name" value="XnlR_reg_dom"/>
</dbReference>
<dbReference type="GO" id="GO:0005634">
    <property type="term" value="C:nucleus"/>
    <property type="evidence" value="ECO:0007669"/>
    <property type="project" value="UniProtKB-SubCell"/>
</dbReference>
<dbReference type="Gene3D" id="4.10.240.10">
    <property type="entry name" value="Zn(2)-C6 fungal-type DNA-binding domain"/>
    <property type="match status" value="1"/>
</dbReference>
<dbReference type="GO" id="GO:0003677">
    <property type="term" value="F:DNA binding"/>
    <property type="evidence" value="ECO:0007669"/>
    <property type="project" value="UniProtKB-KW"/>
</dbReference>
<keyword evidence="2" id="KW-0479">Metal-binding</keyword>
<dbReference type="Proteomes" id="UP001302126">
    <property type="component" value="Unassembled WGS sequence"/>
</dbReference>
<dbReference type="SMART" id="SM00906">
    <property type="entry name" value="Fungal_trans"/>
    <property type="match status" value="1"/>
</dbReference>
<accession>A0AAN7ADN5</accession>
<comment type="caution">
    <text evidence="9">The sequence shown here is derived from an EMBL/GenBank/DDBJ whole genome shotgun (WGS) entry which is preliminary data.</text>
</comment>
<dbReference type="InterPro" id="IPR050815">
    <property type="entry name" value="TF_fung"/>
</dbReference>
<gene>
    <name evidence="9" type="ORF">QBC35DRAFT_42155</name>
</gene>
<evidence type="ECO:0000256" key="2">
    <source>
        <dbReference type="ARBA" id="ARBA00022723"/>
    </source>
</evidence>
<name>A0AAN7ADN5_9PEZI</name>
<evidence type="ECO:0000256" key="6">
    <source>
        <dbReference type="ARBA" id="ARBA00023242"/>
    </source>
</evidence>
<dbReference type="AlphaFoldDB" id="A0AAN7ADN5"/>
<dbReference type="Pfam" id="PF04082">
    <property type="entry name" value="Fungal_trans"/>
    <property type="match status" value="1"/>
</dbReference>
<reference evidence="9" key="2">
    <citation type="submission" date="2023-05" db="EMBL/GenBank/DDBJ databases">
        <authorList>
            <consortium name="Lawrence Berkeley National Laboratory"/>
            <person name="Steindorff A."/>
            <person name="Hensen N."/>
            <person name="Bonometti L."/>
            <person name="Westerberg I."/>
            <person name="Brannstrom I.O."/>
            <person name="Guillou S."/>
            <person name="Cros-Aarteil S."/>
            <person name="Calhoun S."/>
            <person name="Haridas S."/>
            <person name="Kuo A."/>
            <person name="Mondo S."/>
            <person name="Pangilinan J."/>
            <person name="Riley R."/>
            <person name="Labutti K."/>
            <person name="Andreopoulos B."/>
            <person name="Lipzen A."/>
            <person name="Chen C."/>
            <person name="Yanf M."/>
            <person name="Daum C."/>
            <person name="Ng V."/>
            <person name="Clum A."/>
            <person name="Ohm R."/>
            <person name="Martin F."/>
            <person name="Silar P."/>
            <person name="Natvig D."/>
            <person name="Lalanne C."/>
            <person name="Gautier V."/>
            <person name="Ament-Velasquez S.L."/>
            <person name="Kruys A."/>
            <person name="Hutchinson M.I."/>
            <person name="Powell A.J."/>
            <person name="Barry K."/>
            <person name="Miller A.N."/>
            <person name="Grigoriev I.V."/>
            <person name="Debuchy R."/>
            <person name="Gladieux P."/>
            <person name="Thoren M.H."/>
            <person name="Johannesson H."/>
        </authorList>
    </citation>
    <scope>NUCLEOTIDE SEQUENCE</scope>
    <source>
        <strain evidence="9">PSN309</strain>
    </source>
</reference>
<comment type="subcellular location">
    <subcellularLocation>
        <location evidence="1">Nucleus</location>
    </subcellularLocation>
</comment>
<evidence type="ECO:0000313" key="9">
    <source>
        <dbReference type="EMBL" id="KAK4184686.1"/>
    </source>
</evidence>
<dbReference type="PANTHER" id="PTHR47338:SF3">
    <property type="entry name" value="C6 FINGER DOMAIN TRANSCRIPTION FACTOR DBAA-RELATED"/>
    <property type="match status" value="1"/>
</dbReference>
<keyword evidence="10" id="KW-1185">Reference proteome</keyword>
<dbReference type="GO" id="GO:0008270">
    <property type="term" value="F:zinc ion binding"/>
    <property type="evidence" value="ECO:0007669"/>
    <property type="project" value="InterPro"/>
</dbReference>
<proteinExistence type="predicted"/>
<organism evidence="9 10">
    <name type="scientific">Podospora australis</name>
    <dbReference type="NCBI Taxonomy" id="1536484"/>
    <lineage>
        <taxon>Eukaryota</taxon>
        <taxon>Fungi</taxon>
        <taxon>Dikarya</taxon>
        <taxon>Ascomycota</taxon>
        <taxon>Pezizomycotina</taxon>
        <taxon>Sordariomycetes</taxon>
        <taxon>Sordariomycetidae</taxon>
        <taxon>Sordariales</taxon>
        <taxon>Podosporaceae</taxon>
        <taxon>Podospora</taxon>
    </lineage>
</organism>
<evidence type="ECO:0000259" key="8">
    <source>
        <dbReference type="PROSITE" id="PS50048"/>
    </source>
</evidence>